<comment type="pathway">
    <text evidence="1 8">Amino-acid biosynthesis; L-tryptophan biosynthesis; L-tryptophan from chorismate: step 2/5.</text>
</comment>
<feature type="binding site" evidence="8">
    <location>
        <position position="121"/>
    </location>
    <ligand>
        <name>5-phospho-alpha-D-ribose 1-diphosphate</name>
        <dbReference type="ChEBI" id="CHEBI:58017"/>
    </ligand>
</feature>
<dbReference type="Pfam" id="PF00591">
    <property type="entry name" value="Glycos_transf_3"/>
    <property type="match status" value="1"/>
</dbReference>
<accession>A0A5N5UM42</accession>
<evidence type="ECO:0000313" key="12">
    <source>
        <dbReference type="EMBL" id="KAB7516880.1"/>
    </source>
</evidence>
<gene>
    <name evidence="8 11" type="primary">trpD</name>
    <name evidence="11" type="ORF">DM867_01825</name>
    <name evidence="12" type="ORF">DMP03_05820</name>
    <name evidence="13" type="ORF">DP108_01710</name>
</gene>
<evidence type="ECO:0000256" key="8">
    <source>
        <dbReference type="HAMAP-Rule" id="MF_00211"/>
    </source>
</evidence>
<dbReference type="Proteomes" id="UP000326302">
    <property type="component" value="Unassembled WGS sequence"/>
</dbReference>
<evidence type="ECO:0000259" key="10">
    <source>
        <dbReference type="Pfam" id="PF02885"/>
    </source>
</evidence>
<comment type="cofactor">
    <cofactor evidence="8">
        <name>Mg(2+)</name>
        <dbReference type="ChEBI" id="CHEBI:18420"/>
    </cofactor>
    <text evidence="8">Binds 2 magnesium ions per monomer.</text>
</comment>
<sequence length="338" mass="35079">MTDMTQYLERVTGGKDLTQAEARTAARLVFEDATEAQIGALLAALRAKGETEAEIAGFAEGMREVANTIAPDRRPLVDTCGTGGDDYDTINVSTAATIVTAGAGVTVAKHGNYSVSSSSGSSDVLAELGVDLESTPDAVEERIERDGIGYMHAPAFHPAMKAVIGPRRELEIRTVFNVLGPLTNPADADAQVVGVYDPDLVPVVARALDRVGVDRALVVHGSGMDEIALHDDTAAAELRDGDIEEYTITPEDLGLDRAPVEEISGGTPTENAADLRDIVTGQLDGPKRDIILANAGAAIYVAGEAESLAAGVEQAREAIDSGAAGETLETLAGGEVSL</sequence>
<evidence type="ECO:0000256" key="3">
    <source>
        <dbReference type="ARBA" id="ARBA00022605"/>
    </source>
</evidence>
<dbReference type="Gene3D" id="1.20.970.10">
    <property type="entry name" value="Transferase, Pyrimidine Nucleoside Phosphorylase, Chain C"/>
    <property type="match status" value="1"/>
</dbReference>
<feature type="binding site" evidence="8">
    <location>
        <position position="93"/>
    </location>
    <ligand>
        <name>Mg(2+)</name>
        <dbReference type="ChEBI" id="CHEBI:18420"/>
        <label>1</label>
    </ligand>
</feature>
<keyword evidence="4 8" id="KW-0328">Glycosyltransferase</keyword>
<dbReference type="SUPFAM" id="SSF52418">
    <property type="entry name" value="Nucleoside phosphorylase/phosphoribosyltransferase catalytic domain"/>
    <property type="match status" value="1"/>
</dbReference>
<dbReference type="UniPathway" id="UPA00035">
    <property type="reaction ID" value="UER00041"/>
</dbReference>
<feature type="binding site" evidence="8">
    <location>
        <position position="89"/>
    </location>
    <ligand>
        <name>5-phospho-alpha-D-ribose 1-diphosphate</name>
        <dbReference type="ChEBI" id="CHEBI:58017"/>
    </ligand>
</feature>
<dbReference type="InterPro" id="IPR035902">
    <property type="entry name" value="Nuc_phospho_transferase"/>
</dbReference>
<dbReference type="GO" id="GO:0000287">
    <property type="term" value="F:magnesium ion binding"/>
    <property type="evidence" value="ECO:0007669"/>
    <property type="project" value="UniProtKB-UniRule"/>
</dbReference>
<evidence type="ECO:0000256" key="7">
    <source>
        <dbReference type="ARBA" id="ARBA00023141"/>
    </source>
</evidence>
<dbReference type="EC" id="2.4.2.18" evidence="2 8"/>
<evidence type="ECO:0000256" key="2">
    <source>
        <dbReference type="ARBA" id="ARBA00011948"/>
    </source>
</evidence>
<comment type="similarity">
    <text evidence="8">Belongs to the anthranilate phosphoribosyltransferase family.</text>
</comment>
<dbReference type="GO" id="GO:0000162">
    <property type="term" value="P:L-tryptophan biosynthetic process"/>
    <property type="evidence" value="ECO:0007669"/>
    <property type="project" value="UniProtKB-UniRule"/>
</dbReference>
<feature type="binding site" evidence="8">
    <location>
        <position position="226"/>
    </location>
    <ligand>
        <name>Mg(2+)</name>
        <dbReference type="ChEBI" id="CHEBI:18420"/>
        <label>1</label>
    </ligand>
</feature>
<dbReference type="EMBL" id="QKKZ01000001">
    <property type="protein sequence ID" value="KAB7515905.1"/>
    <property type="molecule type" value="Genomic_DNA"/>
</dbReference>
<dbReference type="GO" id="GO:0004048">
    <property type="term" value="F:anthranilate phosphoribosyltransferase activity"/>
    <property type="evidence" value="ECO:0007669"/>
    <property type="project" value="UniProtKB-UniRule"/>
</dbReference>
<dbReference type="InterPro" id="IPR017459">
    <property type="entry name" value="Glycosyl_Trfase_fam3_N_dom"/>
</dbReference>
<dbReference type="RefSeq" id="WP_152119763.1">
    <property type="nucleotide sequence ID" value="NZ_QJOW01000002.1"/>
</dbReference>
<evidence type="ECO:0000313" key="13">
    <source>
        <dbReference type="EMBL" id="KAB7519991.1"/>
    </source>
</evidence>
<feature type="binding site" evidence="8">
    <location>
        <begin position="109"/>
        <end position="117"/>
    </location>
    <ligand>
        <name>5-phospho-alpha-D-ribose 1-diphosphate</name>
        <dbReference type="ChEBI" id="CHEBI:58017"/>
    </ligand>
</feature>
<feature type="binding site" evidence="8">
    <location>
        <position position="226"/>
    </location>
    <ligand>
        <name>Mg(2+)</name>
        <dbReference type="ChEBI" id="CHEBI:18420"/>
        <label>2</label>
    </ligand>
</feature>
<keyword evidence="7 8" id="KW-0057">Aromatic amino acid biosynthesis</keyword>
<evidence type="ECO:0000256" key="1">
    <source>
        <dbReference type="ARBA" id="ARBA00004907"/>
    </source>
</evidence>
<keyword evidence="5 8" id="KW-0808">Transferase</keyword>
<evidence type="ECO:0000313" key="11">
    <source>
        <dbReference type="EMBL" id="KAB7515905.1"/>
    </source>
</evidence>
<dbReference type="Gene3D" id="3.40.1030.10">
    <property type="entry name" value="Nucleoside phosphorylase/phosphoribosyltransferase catalytic domain"/>
    <property type="match status" value="1"/>
</dbReference>
<comment type="caution">
    <text evidence="8">Lacks conserved residue(s) required for the propagation of feature annotation.</text>
</comment>
<comment type="subunit">
    <text evidence="8">Homodimer.</text>
</comment>
<dbReference type="InterPro" id="IPR005940">
    <property type="entry name" value="Anthranilate_Pribosyl_Tfrase"/>
</dbReference>
<dbReference type="EMBL" id="QMDY01000001">
    <property type="protein sequence ID" value="KAB7519991.1"/>
    <property type="molecule type" value="Genomic_DNA"/>
</dbReference>
<comment type="caution">
    <text evidence="11">The sequence shown here is derived from an EMBL/GenBank/DDBJ whole genome shotgun (WGS) entry which is preliminary data.</text>
</comment>
<feature type="binding site" evidence="8">
    <location>
        <position position="225"/>
    </location>
    <ligand>
        <name>Mg(2+)</name>
        <dbReference type="ChEBI" id="CHEBI:18420"/>
        <label>2</label>
    </ligand>
</feature>
<dbReference type="GO" id="GO:0005829">
    <property type="term" value="C:cytosol"/>
    <property type="evidence" value="ECO:0007669"/>
    <property type="project" value="TreeGrafter"/>
</dbReference>
<dbReference type="InterPro" id="IPR036320">
    <property type="entry name" value="Glycosyl_Trfase_fam3_N_dom_sf"/>
</dbReference>
<comment type="function">
    <text evidence="8">Catalyzes the transfer of the phosphoribosyl group of 5-phosphorylribose-1-pyrophosphate (PRPP) to anthranilate to yield N-(5'-phosphoribosyl)-anthranilate (PRA).</text>
</comment>
<evidence type="ECO:0000259" key="9">
    <source>
        <dbReference type="Pfam" id="PF00591"/>
    </source>
</evidence>
<evidence type="ECO:0000256" key="5">
    <source>
        <dbReference type="ARBA" id="ARBA00022679"/>
    </source>
</evidence>
<feature type="binding site" evidence="8">
    <location>
        <begin position="91"/>
        <end position="94"/>
    </location>
    <ligand>
        <name>5-phospho-alpha-D-ribose 1-diphosphate</name>
        <dbReference type="ChEBI" id="CHEBI:58017"/>
    </ligand>
</feature>
<protein>
    <recommendedName>
        <fullName evidence="2 8">Anthranilate phosphoribosyltransferase</fullName>
        <ecNumber evidence="2 8">2.4.2.18</ecNumber>
    </recommendedName>
</protein>
<evidence type="ECO:0000256" key="4">
    <source>
        <dbReference type="ARBA" id="ARBA00022676"/>
    </source>
</evidence>
<dbReference type="EMBL" id="QJOW01000002">
    <property type="protein sequence ID" value="KAB7516880.1"/>
    <property type="molecule type" value="Genomic_DNA"/>
</dbReference>
<keyword evidence="8" id="KW-0479">Metal-binding</keyword>
<dbReference type="AlphaFoldDB" id="A0A5N5UB93"/>
<organism evidence="11 16">
    <name type="scientific">Halosegnis rubeus</name>
    <dbReference type="NCBI Taxonomy" id="2212850"/>
    <lineage>
        <taxon>Archaea</taxon>
        <taxon>Methanobacteriati</taxon>
        <taxon>Methanobacteriota</taxon>
        <taxon>Stenosarchaea group</taxon>
        <taxon>Halobacteria</taxon>
        <taxon>Halobacteriales</taxon>
        <taxon>Natronomonadaceae</taxon>
        <taxon>Halosegnis</taxon>
    </lineage>
</organism>
<feature type="binding site" evidence="8">
    <location>
        <position position="81"/>
    </location>
    <ligand>
        <name>5-phospho-alpha-D-ribose 1-diphosphate</name>
        <dbReference type="ChEBI" id="CHEBI:58017"/>
    </ligand>
</feature>
<dbReference type="InterPro" id="IPR000312">
    <property type="entry name" value="Glycosyl_Trfase_fam3"/>
</dbReference>
<evidence type="ECO:0000313" key="15">
    <source>
        <dbReference type="Proteomes" id="UP000326302"/>
    </source>
</evidence>
<accession>A0A5N5UB93</accession>
<dbReference type="PANTHER" id="PTHR43285:SF2">
    <property type="entry name" value="ANTHRANILATE PHOSPHORIBOSYLTRANSFERASE"/>
    <property type="match status" value="1"/>
</dbReference>
<dbReference type="Pfam" id="PF02885">
    <property type="entry name" value="Glycos_trans_3N"/>
    <property type="match status" value="1"/>
</dbReference>
<feature type="binding site" evidence="8">
    <location>
        <begin position="84"/>
        <end position="85"/>
    </location>
    <ligand>
        <name>5-phospho-alpha-D-ribose 1-diphosphate</name>
        <dbReference type="ChEBI" id="CHEBI:58017"/>
    </ligand>
</feature>
<dbReference type="PANTHER" id="PTHR43285">
    <property type="entry name" value="ANTHRANILATE PHOSPHORIBOSYLTRANSFERASE"/>
    <property type="match status" value="1"/>
</dbReference>
<feature type="binding site" evidence="8">
    <location>
        <position position="112"/>
    </location>
    <ligand>
        <name>anthranilate</name>
        <dbReference type="ChEBI" id="CHEBI:16567"/>
        <label>1</label>
    </ligand>
</feature>
<feature type="domain" description="Glycosyl transferase family 3" evidence="9">
    <location>
        <begin position="74"/>
        <end position="324"/>
    </location>
</feature>
<dbReference type="Proteomes" id="UP000326865">
    <property type="component" value="Unassembled WGS sequence"/>
</dbReference>
<proteinExistence type="inferred from homology"/>
<dbReference type="HAMAP" id="MF_00211">
    <property type="entry name" value="TrpD"/>
    <property type="match status" value="1"/>
</dbReference>
<keyword evidence="8" id="KW-0460">Magnesium</keyword>
<keyword evidence="6 8" id="KW-0822">Tryptophan biosynthesis</keyword>
<comment type="catalytic activity">
    <reaction evidence="8">
        <text>N-(5-phospho-beta-D-ribosyl)anthranilate + diphosphate = 5-phospho-alpha-D-ribose 1-diphosphate + anthranilate</text>
        <dbReference type="Rhea" id="RHEA:11768"/>
        <dbReference type="ChEBI" id="CHEBI:16567"/>
        <dbReference type="ChEBI" id="CHEBI:18277"/>
        <dbReference type="ChEBI" id="CHEBI:33019"/>
        <dbReference type="ChEBI" id="CHEBI:58017"/>
        <dbReference type="EC" id="2.4.2.18"/>
    </reaction>
</comment>
<evidence type="ECO:0000313" key="16">
    <source>
        <dbReference type="Proteomes" id="UP000326865"/>
    </source>
</evidence>
<name>A0A5N5UB93_9EURY</name>
<feature type="binding site" evidence="8">
    <location>
        <position position="81"/>
    </location>
    <ligand>
        <name>anthranilate</name>
        <dbReference type="ChEBI" id="CHEBI:16567"/>
        <label>1</label>
    </ligand>
</feature>
<dbReference type="NCBIfam" id="TIGR01245">
    <property type="entry name" value="trpD"/>
    <property type="match status" value="1"/>
</dbReference>
<evidence type="ECO:0000256" key="6">
    <source>
        <dbReference type="ARBA" id="ARBA00022822"/>
    </source>
</evidence>
<accession>A0A5N5UEG9</accession>
<feature type="domain" description="Glycosyl transferase family 3 N-terminal" evidence="10">
    <location>
        <begin position="6"/>
        <end position="65"/>
    </location>
</feature>
<keyword evidence="16" id="KW-1185">Reference proteome</keyword>
<dbReference type="FunFam" id="3.40.1030.10:FF:000002">
    <property type="entry name" value="Anthranilate phosphoribosyltransferase"/>
    <property type="match status" value="1"/>
</dbReference>
<keyword evidence="3 8" id="KW-0028">Amino-acid biosynthesis</keyword>
<evidence type="ECO:0000313" key="14">
    <source>
        <dbReference type="Proteomes" id="UP000326207"/>
    </source>
</evidence>
<dbReference type="SUPFAM" id="SSF47648">
    <property type="entry name" value="Nucleoside phosphorylase/phosphoribosyltransferase N-terminal domain"/>
    <property type="match status" value="1"/>
</dbReference>
<dbReference type="Proteomes" id="UP000326207">
    <property type="component" value="Unassembled WGS sequence"/>
</dbReference>
<feature type="binding site" evidence="8">
    <location>
        <position position="167"/>
    </location>
    <ligand>
        <name>anthranilate</name>
        <dbReference type="ChEBI" id="CHEBI:16567"/>
        <label>2</label>
    </ligand>
</feature>
<reference evidence="14 15" key="1">
    <citation type="submission" date="2019-10" db="EMBL/GenBank/DDBJ databases">
        <title>Unraveling microbial dark matter from salterns through culturing: the case of the genus Halosegnis.</title>
        <authorList>
            <person name="Duran-Viseras A."/>
            <person name="Andrei A.-S."/>
            <person name="Vera-Gargallo B."/>
            <person name="Ghai R."/>
            <person name="Sanchez-Porro C."/>
            <person name="Ventosa A."/>
        </authorList>
    </citation>
    <scope>NUCLEOTIDE SEQUENCE [LARGE SCALE GENOMIC DNA]</scope>
    <source>
        <strain evidence="12 15">F17-44</strain>
        <strain evidence="11 16">F18-79</strain>
        <strain evidence="13 14">F19-13</strain>
    </source>
</reference>